<dbReference type="PANTHER" id="PTHR10277:SF9">
    <property type="entry name" value="2-ISOPROPYLMALATE SYNTHASE 1, CHLOROPLASTIC-RELATED"/>
    <property type="match status" value="1"/>
</dbReference>
<feature type="domain" description="Pyruvate carboxyltransferase" evidence="2">
    <location>
        <begin position="20"/>
        <end position="276"/>
    </location>
</feature>
<evidence type="ECO:0000259" key="2">
    <source>
        <dbReference type="PROSITE" id="PS50991"/>
    </source>
</evidence>
<protein>
    <submittedName>
        <fullName evidence="3">4-hydroxy-2-oxovalerate aldolase</fullName>
    </submittedName>
</protein>
<dbReference type="AlphaFoldDB" id="A0A2Z4Y4M6"/>
<evidence type="ECO:0000256" key="1">
    <source>
        <dbReference type="ARBA" id="ARBA00023211"/>
    </source>
</evidence>
<proteinExistence type="predicted"/>
<sequence>MEMTSDVTQKAPWITYRPEIKVLDCTIRDGGLMNNHQFDDSLVKAVYETCVEAGIDYMEIGYKASKRIFARDQYGDWKYCDEDDVRRIVGENATPLKLAAMADAGKTDYKTDILPKEKSVFDMIRVACYVHQLPEAVDMIQDAHDKGYETTCNIMAISVVKESEIDQALEVLANTPVSTVVVVDSYGALVPYQIRLLVERYKRLLAGTGKEVGIHAHNNQQLAFANTIEAIIEGANRPDATMAGLGRGAGNCPMELLLGFLRNPKFKIRPVWKLLQDHFVTLREKMEWGPLPPYMIVGQLNQHPRTAIAWRAGDQKDLYAEFYDRCIADIV</sequence>
<dbReference type="PROSITE" id="PS50991">
    <property type="entry name" value="PYR_CT"/>
    <property type="match status" value="1"/>
</dbReference>
<dbReference type="GO" id="GO:0009098">
    <property type="term" value="P:L-leucine biosynthetic process"/>
    <property type="evidence" value="ECO:0007669"/>
    <property type="project" value="TreeGrafter"/>
</dbReference>
<dbReference type="InterPro" id="IPR000891">
    <property type="entry name" value="PYR_CT"/>
</dbReference>
<dbReference type="Pfam" id="PF00682">
    <property type="entry name" value="HMGL-like"/>
    <property type="match status" value="1"/>
</dbReference>
<dbReference type="Proteomes" id="UP000262583">
    <property type="component" value="Chromosome"/>
</dbReference>
<name>A0A2Z4Y4M6_SUMC1</name>
<dbReference type="SUPFAM" id="SSF51569">
    <property type="entry name" value="Aldolase"/>
    <property type="match status" value="1"/>
</dbReference>
<dbReference type="InterPro" id="IPR050073">
    <property type="entry name" value="2-IPM_HCS-like"/>
</dbReference>
<keyword evidence="1" id="KW-0464">Manganese</keyword>
<dbReference type="CDD" id="cd07944">
    <property type="entry name" value="DRE_TIM_HOA_like"/>
    <property type="match status" value="1"/>
</dbReference>
<dbReference type="InterPro" id="IPR013785">
    <property type="entry name" value="Aldolase_TIM"/>
</dbReference>
<accession>A0A2Z4Y4M6</accession>
<evidence type="ECO:0000313" key="3">
    <source>
        <dbReference type="EMBL" id="AXA36161.1"/>
    </source>
</evidence>
<dbReference type="KEGG" id="schv:BRCON_1384"/>
<dbReference type="EMBL" id="CP030759">
    <property type="protein sequence ID" value="AXA36161.1"/>
    <property type="molecule type" value="Genomic_DNA"/>
</dbReference>
<dbReference type="Gene3D" id="3.20.20.70">
    <property type="entry name" value="Aldolase class I"/>
    <property type="match status" value="1"/>
</dbReference>
<reference evidence="3 4" key="1">
    <citation type="submission" date="2018-05" db="EMBL/GenBank/DDBJ databases">
        <title>A metagenomic window into the 2 km-deep terrestrial subsurface aquifer revealed taxonomically and functionally diverse microbial community comprising novel uncultured bacterial lineages.</title>
        <authorList>
            <person name="Kadnikov V.V."/>
            <person name="Mardanov A.V."/>
            <person name="Beletsky A.V."/>
            <person name="Banks D."/>
            <person name="Pimenov N.V."/>
            <person name="Frank Y.A."/>
            <person name="Karnachuk O.V."/>
            <person name="Ravin N.V."/>
        </authorList>
    </citation>
    <scope>NUCLEOTIDE SEQUENCE [LARGE SCALE GENOMIC DNA]</scope>
    <source>
        <strain evidence="3">BY</strain>
    </source>
</reference>
<evidence type="ECO:0000313" key="4">
    <source>
        <dbReference type="Proteomes" id="UP000262583"/>
    </source>
</evidence>
<gene>
    <name evidence="3" type="ORF">BRCON_1384</name>
</gene>
<dbReference type="PANTHER" id="PTHR10277">
    <property type="entry name" value="HOMOCITRATE SYNTHASE-RELATED"/>
    <property type="match status" value="1"/>
</dbReference>
<dbReference type="GO" id="GO:0003852">
    <property type="term" value="F:2-isopropylmalate synthase activity"/>
    <property type="evidence" value="ECO:0007669"/>
    <property type="project" value="TreeGrafter"/>
</dbReference>
<organism evidence="3 4">
    <name type="scientific">Sumerlaea chitinivorans</name>
    <dbReference type="NCBI Taxonomy" id="2250252"/>
    <lineage>
        <taxon>Bacteria</taxon>
        <taxon>Candidatus Sumerlaeota</taxon>
        <taxon>Candidatus Sumerlaeia</taxon>
        <taxon>Candidatus Sumerlaeales</taxon>
        <taxon>Candidatus Sumerlaeaceae</taxon>
        <taxon>Candidatus Sumerlaea</taxon>
    </lineage>
</organism>